<dbReference type="Pfam" id="PF00497">
    <property type="entry name" value="SBP_bac_3"/>
    <property type="match status" value="3"/>
</dbReference>
<dbReference type="Gene3D" id="3.40.190.10">
    <property type="entry name" value="Periplasmic binding protein-like II"/>
    <property type="match status" value="6"/>
</dbReference>
<feature type="chain" id="PRO_5012515617" evidence="3">
    <location>
        <begin position="41"/>
        <end position="956"/>
    </location>
</feature>
<dbReference type="SUPFAM" id="SSF53850">
    <property type="entry name" value="Periplasmic binding protein-like II"/>
    <property type="match status" value="3"/>
</dbReference>
<keyword evidence="2" id="KW-0812">Transmembrane</keyword>
<proteinExistence type="predicted"/>
<accession>A0A285IBW4</accession>
<keyword evidence="2" id="KW-1133">Transmembrane helix</keyword>
<feature type="transmembrane region" description="Helical" evidence="2">
    <location>
        <begin position="750"/>
        <end position="771"/>
    </location>
</feature>
<organism evidence="5 6">
    <name type="scientific">Arsukibacterium tuosuense</name>
    <dbReference type="NCBI Taxonomy" id="1323745"/>
    <lineage>
        <taxon>Bacteria</taxon>
        <taxon>Pseudomonadati</taxon>
        <taxon>Pseudomonadota</taxon>
        <taxon>Gammaproteobacteria</taxon>
        <taxon>Chromatiales</taxon>
        <taxon>Chromatiaceae</taxon>
        <taxon>Arsukibacterium</taxon>
    </lineage>
</organism>
<dbReference type="InterPro" id="IPR001638">
    <property type="entry name" value="Solute-binding_3/MltF_N"/>
</dbReference>
<dbReference type="InterPro" id="IPR052163">
    <property type="entry name" value="DGC-Regulatory_Protein"/>
</dbReference>
<dbReference type="InterPro" id="IPR043128">
    <property type="entry name" value="Rev_trsase/Diguanyl_cyclase"/>
</dbReference>
<dbReference type="NCBIfam" id="TIGR00254">
    <property type="entry name" value="GGDEF"/>
    <property type="match status" value="1"/>
</dbReference>
<evidence type="ECO:0000259" key="4">
    <source>
        <dbReference type="PROSITE" id="PS50887"/>
    </source>
</evidence>
<dbReference type="GO" id="GO:0003824">
    <property type="term" value="F:catalytic activity"/>
    <property type="evidence" value="ECO:0007669"/>
    <property type="project" value="UniProtKB-ARBA"/>
</dbReference>
<dbReference type="CDD" id="cd01007">
    <property type="entry name" value="PBP2_BvgS_HisK_like"/>
    <property type="match status" value="1"/>
</dbReference>
<feature type="signal peptide" evidence="3">
    <location>
        <begin position="1"/>
        <end position="40"/>
    </location>
</feature>
<dbReference type="Gene3D" id="3.30.70.270">
    <property type="match status" value="1"/>
</dbReference>
<feature type="domain" description="GGDEF" evidence="4">
    <location>
        <begin position="820"/>
        <end position="953"/>
    </location>
</feature>
<dbReference type="InterPro" id="IPR000160">
    <property type="entry name" value="GGDEF_dom"/>
</dbReference>
<dbReference type="InterPro" id="IPR029787">
    <property type="entry name" value="Nucleotide_cyclase"/>
</dbReference>
<dbReference type="PANTHER" id="PTHR46663">
    <property type="entry name" value="DIGUANYLATE CYCLASE DGCT-RELATED"/>
    <property type="match status" value="1"/>
</dbReference>
<dbReference type="FunFam" id="3.30.70.270:FF:000001">
    <property type="entry name" value="Diguanylate cyclase domain protein"/>
    <property type="match status" value="1"/>
</dbReference>
<dbReference type="SUPFAM" id="SSF55073">
    <property type="entry name" value="Nucleotide cyclase"/>
    <property type="match status" value="1"/>
</dbReference>
<dbReference type="AlphaFoldDB" id="A0A285IBW4"/>
<dbReference type="Proteomes" id="UP000219353">
    <property type="component" value="Unassembled WGS sequence"/>
</dbReference>
<gene>
    <name evidence="5" type="ORF">SAMN06297280_0898</name>
</gene>
<dbReference type="PROSITE" id="PS50887">
    <property type="entry name" value="GGDEF"/>
    <property type="match status" value="1"/>
</dbReference>
<evidence type="ECO:0000313" key="5">
    <source>
        <dbReference type="EMBL" id="SNY45450.1"/>
    </source>
</evidence>
<keyword evidence="6" id="KW-1185">Reference proteome</keyword>
<dbReference type="EMBL" id="OBEB01000001">
    <property type="protein sequence ID" value="SNY45450.1"/>
    <property type="molecule type" value="Genomic_DNA"/>
</dbReference>
<dbReference type="SMART" id="SM00267">
    <property type="entry name" value="GGDEF"/>
    <property type="match status" value="1"/>
</dbReference>
<evidence type="ECO:0000256" key="2">
    <source>
        <dbReference type="SAM" id="Phobius"/>
    </source>
</evidence>
<evidence type="ECO:0000256" key="3">
    <source>
        <dbReference type="SAM" id="SignalP"/>
    </source>
</evidence>
<protein>
    <submittedName>
        <fullName evidence="5">Diguanylate cyclase (GGDEF) domain-containing protein</fullName>
    </submittedName>
</protein>
<keyword evidence="2" id="KW-0472">Membrane</keyword>
<dbReference type="Pfam" id="PF00990">
    <property type="entry name" value="GGDEF"/>
    <property type="match status" value="1"/>
</dbReference>
<name>A0A285IBW4_9GAMM</name>
<evidence type="ECO:0000256" key="1">
    <source>
        <dbReference type="ARBA" id="ARBA00001946"/>
    </source>
</evidence>
<comment type="cofactor">
    <cofactor evidence="1">
        <name>Mg(2+)</name>
        <dbReference type="ChEBI" id="CHEBI:18420"/>
    </cofactor>
</comment>
<keyword evidence="3" id="KW-0732">Signal</keyword>
<dbReference type="CDD" id="cd01949">
    <property type="entry name" value="GGDEF"/>
    <property type="match status" value="1"/>
</dbReference>
<sequence>MLRVRVQPYDNNYQYKHMIRRLLFNAALLLCFVFYAPANAGAETLRVALSNDTYPYMFVDEQGQPKGLIVDYWREIARQQQFNIEFVMAAWPETVALLNAGEVDLHGGMAYTEQRAKDYNLHSINITIYSNVFVHRDLLRVQTLKDLTAYAIGVVEKSSHESTLARQLPKALLRKYPNVTQMYDAALAGELKAFAALDRLPPRYHAFQNLNNQFPLYKKLPLQAIDLVFGVPLDSPLNARLEQYAAAVSASTLNALERKWLGFKVDNENTLLLGLSVLNPPFMDVSAQGEASGLLVDLWRLWSEKTGTSIAFVPDNSDDSLSSLANQRIDAHIGFPAIESLSPQLAKAYHLYSFSTAYYRLKNRGFPQLDSQYNGNIGIYSNATYLVELQQQYPAAVFKRYPSLESLTQATIDGDIDGFFGAEVIANVRLNQLNLANDFVVAPATRIFAPLYALTHVDNPELAEQIREGFNQISLAELIDIEKKWVKLAEQSYYADFRNKIPLTPEERNWLAAHKPLRVGIISNWPPMEFVDEEGNVAGVSQEILQILAERLNIEFELRPYDQFEDILQDIEQRNLDLVANISPKAEREVFARFTEPFWSVNWAVIGHINSENITTASQLSGKRVAVFRDYQLAKDLTGIVAGSEVITISDLADGIRLLQNNRVDFVLDSVEAGSRALKQSNAINLRMQLIDDLPDYPSLVAVRSDYQPLVAILNKGLRSIGETERAQIYQHWFDFEITQGIDRKRLHQIIWQVVAIALVFLTVFISWNLFLRREVNLRRDAEHKMRYMATHDDLTGLPNRSLLRERIDLAVEQHSRDNEILAVLFLDLDGFKAVNDRHGHDAGDELLLKLAGVLEGCVRKSDMVARLGGDEFVVLLTALLHSDDAAIVAEKILYQLNKPLQLSFGQVTVGVSIGIAIYPHDATNSVALLKQADKQMYLAKQQGKNGYSFTEREFS</sequence>
<dbReference type="PANTHER" id="PTHR46663:SF2">
    <property type="entry name" value="GGDEF DOMAIN-CONTAINING PROTEIN"/>
    <property type="match status" value="1"/>
</dbReference>
<evidence type="ECO:0000313" key="6">
    <source>
        <dbReference type="Proteomes" id="UP000219353"/>
    </source>
</evidence>
<reference evidence="6" key="1">
    <citation type="submission" date="2017-09" db="EMBL/GenBank/DDBJ databases">
        <authorList>
            <person name="Varghese N."/>
            <person name="Submissions S."/>
        </authorList>
    </citation>
    <scope>NUCLEOTIDE SEQUENCE [LARGE SCALE GENOMIC DNA]</scope>
    <source>
        <strain evidence="6">CGMCC 1.12461</strain>
    </source>
</reference>
<dbReference type="SMART" id="SM00062">
    <property type="entry name" value="PBPb"/>
    <property type="match status" value="3"/>
</dbReference>